<sequence length="111" mass="12928">MKIGLIDVDGHNFPNLALMKLAAYHRNLNDTVEWINYLEQYDKVYQSKVFTFTSDVSTFVHADEIIKGGTGYKMYNDLFCDDTEPDYTLYPQFQHAYGFLTRGCTRNCAWC</sequence>
<comment type="caution">
    <text evidence="1">The sequence shown here is derived from an EMBL/GenBank/DDBJ whole genome shotgun (WGS) entry which is preliminary data.</text>
</comment>
<name>A0A5J4RER5_9ZZZZ</name>
<evidence type="ECO:0000313" key="1">
    <source>
        <dbReference type="EMBL" id="KAA6331815.1"/>
    </source>
</evidence>
<dbReference type="AlphaFoldDB" id="A0A5J4RER5"/>
<dbReference type="EMBL" id="SNRY01001321">
    <property type="protein sequence ID" value="KAA6331815.1"/>
    <property type="molecule type" value="Genomic_DNA"/>
</dbReference>
<evidence type="ECO:0008006" key="2">
    <source>
        <dbReference type="Google" id="ProtNLM"/>
    </source>
</evidence>
<accession>A0A5J4RER5</accession>
<feature type="non-terminal residue" evidence="1">
    <location>
        <position position="111"/>
    </location>
</feature>
<reference evidence="1" key="1">
    <citation type="submission" date="2019-03" db="EMBL/GenBank/DDBJ databases">
        <title>Single cell metagenomics reveals metabolic interactions within the superorganism composed of flagellate Streblomastix strix and complex community of Bacteroidetes bacteria on its surface.</title>
        <authorList>
            <person name="Treitli S.C."/>
            <person name="Kolisko M."/>
            <person name="Husnik F."/>
            <person name="Keeling P."/>
            <person name="Hampl V."/>
        </authorList>
    </citation>
    <scope>NUCLEOTIDE SEQUENCE</scope>
    <source>
        <strain evidence="1">STM</strain>
    </source>
</reference>
<protein>
    <recommendedName>
        <fullName evidence="2">Radical SAM core domain-containing protein</fullName>
    </recommendedName>
</protein>
<gene>
    <name evidence="1" type="ORF">EZS27_019610</name>
</gene>
<organism evidence="1">
    <name type="scientific">termite gut metagenome</name>
    <dbReference type="NCBI Taxonomy" id="433724"/>
    <lineage>
        <taxon>unclassified sequences</taxon>
        <taxon>metagenomes</taxon>
        <taxon>organismal metagenomes</taxon>
    </lineage>
</organism>
<proteinExistence type="predicted"/>